<dbReference type="InterPro" id="IPR035921">
    <property type="entry name" value="F/V-ATP_Csub_sf"/>
</dbReference>
<evidence type="ECO:0000256" key="4">
    <source>
        <dbReference type="ARBA" id="ARBA00008553"/>
    </source>
</evidence>
<evidence type="ECO:0000256" key="10">
    <source>
        <dbReference type="ARBA" id="ARBA00022741"/>
    </source>
</evidence>
<feature type="transmembrane region" description="Helical" evidence="24">
    <location>
        <begin position="229"/>
        <end position="253"/>
    </location>
</feature>
<feature type="compositionally biased region" description="Basic and acidic residues" evidence="23">
    <location>
        <begin position="81"/>
        <end position="95"/>
    </location>
</feature>
<evidence type="ECO:0000256" key="7">
    <source>
        <dbReference type="ARBA" id="ARBA00022448"/>
    </source>
</evidence>
<evidence type="ECO:0000256" key="1">
    <source>
        <dbReference type="ARBA" id="ARBA00002351"/>
    </source>
</evidence>
<dbReference type="PROSITE" id="PS00605">
    <property type="entry name" value="ATPASE_C"/>
    <property type="match status" value="1"/>
</dbReference>
<dbReference type="FunFam" id="1.20.20.10:FF:000005">
    <property type="entry name" value="ATP synthase subunit 9, mitochondrial"/>
    <property type="match status" value="1"/>
</dbReference>
<dbReference type="Gene3D" id="1.20.20.10">
    <property type="entry name" value="F1F0 ATP synthase subunit C"/>
    <property type="match status" value="1"/>
</dbReference>
<evidence type="ECO:0000256" key="13">
    <source>
        <dbReference type="ARBA" id="ARBA00022980"/>
    </source>
</evidence>
<dbReference type="PRINTS" id="PR00124">
    <property type="entry name" value="ATPASEC"/>
</dbReference>
<dbReference type="SUPFAM" id="SSF55282">
    <property type="entry name" value="RL5-like"/>
    <property type="match status" value="1"/>
</dbReference>
<dbReference type="InterPro" id="IPR002379">
    <property type="entry name" value="ATPase_proteolipid_c-like_dom"/>
</dbReference>
<dbReference type="PANTHER" id="PTHR48161">
    <property type="entry name" value="BNACNNG12870D PROTEIN"/>
    <property type="match status" value="1"/>
</dbReference>
<keyword evidence="10" id="KW-0547">Nucleotide-binding</keyword>
<evidence type="ECO:0000256" key="17">
    <source>
        <dbReference type="ARBA" id="ARBA00023128"/>
    </source>
</evidence>
<dbReference type="GO" id="GO:1990904">
    <property type="term" value="C:ribonucleoprotein complex"/>
    <property type="evidence" value="ECO:0007669"/>
    <property type="project" value="UniProtKB-KW"/>
</dbReference>
<keyword evidence="17" id="KW-0496">Mitochondrion</keyword>
<accession>A0A5N6L5T5</accession>
<dbReference type="GO" id="GO:0031966">
    <property type="term" value="C:mitochondrial membrane"/>
    <property type="evidence" value="ECO:0007669"/>
    <property type="project" value="UniProtKB-SubCell"/>
</dbReference>
<dbReference type="PANTHER" id="PTHR48161:SF2">
    <property type="entry name" value="ORF122B PROTEIN"/>
    <property type="match status" value="1"/>
</dbReference>
<evidence type="ECO:0000256" key="15">
    <source>
        <dbReference type="ARBA" id="ARBA00023065"/>
    </source>
</evidence>
<dbReference type="GO" id="GO:0005524">
    <property type="term" value="F:ATP binding"/>
    <property type="evidence" value="ECO:0007669"/>
    <property type="project" value="UniProtKB-KW"/>
</dbReference>
<evidence type="ECO:0000256" key="9">
    <source>
        <dbReference type="ARBA" id="ARBA00022692"/>
    </source>
</evidence>
<comment type="function">
    <text evidence="1">This protein is one of the chains of the nonenzymatic membrane component (F0) of mitochondrial ATPase.</text>
</comment>
<evidence type="ECO:0000256" key="8">
    <source>
        <dbReference type="ARBA" id="ARBA00022547"/>
    </source>
</evidence>
<comment type="subunit">
    <text evidence="5">F-type ATPases have 2 components, CF(1) - the catalytic core - and CF(0) - the membrane proton channel. CF(1) has five subunits: alpha(3), beta(3), gamma(1), delta(1), epsilon(1). CF(0) has three main subunits: a, b and c.</text>
</comment>
<comment type="similarity">
    <text evidence="4">Belongs to the universal ribosomal protein uL5 family.</text>
</comment>
<feature type="region of interest" description="Disordered" evidence="23">
    <location>
        <begin position="67"/>
        <end position="121"/>
    </location>
</feature>
<name>A0A5N6L5T5_9ROSI</name>
<evidence type="ECO:0000256" key="5">
    <source>
        <dbReference type="ARBA" id="ARBA00011648"/>
    </source>
</evidence>
<evidence type="ECO:0000256" key="16">
    <source>
        <dbReference type="ARBA" id="ARBA00023121"/>
    </source>
</evidence>
<comment type="caution">
    <text evidence="26">The sequence shown here is derived from an EMBL/GenBank/DDBJ whole genome shotgun (WGS) entry which is preliminary data.</text>
</comment>
<dbReference type="InterPro" id="IPR000454">
    <property type="entry name" value="ATP_synth_F0_csu"/>
</dbReference>
<evidence type="ECO:0000256" key="24">
    <source>
        <dbReference type="SAM" id="Phobius"/>
    </source>
</evidence>
<comment type="subcellular location">
    <subcellularLocation>
        <location evidence="2">Mitochondrion membrane</location>
        <topology evidence="2">Multi-pass membrane protein</topology>
    </subcellularLocation>
</comment>
<keyword evidence="7" id="KW-0813">Transport</keyword>
<organism evidence="26 27">
    <name type="scientific">Carpinus fangiana</name>
    <dbReference type="NCBI Taxonomy" id="176857"/>
    <lineage>
        <taxon>Eukaryota</taxon>
        <taxon>Viridiplantae</taxon>
        <taxon>Streptophyta</taxon>
        <taxon>Embryophyta</taxon>
        <taxon>Tracheophyta</taxon>
        <taxon>Spermatophyta</taxon>
        <taxon>Magnoliopsida</taxon>
        <taxon>eudicotyledons</taxon>
        <taxon>Gunneridae</taxon>
        <taxon>Pentapetalae</taxon>
        <taxon>rosids</taxon>
        <taxon>fabids</taxon>
        <taxon>Fagales</taxon>
        <taxon>Betulaceae</taxon>
        <taxon>Carpinus</taxon>
    </lineage>
</organism>
<dbReference type="GO" id="GO:0005840">
    <property type="term" value="C:ribosome"/>
    <property type="evidence" value="ECO:0007669"/>
    <property type="project" value="UniProtKB-KW"/>
</dbReference>
<gene>
    <name evidence="26" type="ORF">FH972_026963</name>
</gene>
<keyword evidence="8" id="KW-0138">CF(0)</keyword>
<dbReference type="InterPro" id="IPR038662">
    <property type="entry name" value="ATP_synth_F0_csu_sf"/>
</dbReference>
<evidence type="ECO:0000259" key="25">
    <source>
        <dbReference type="Pfam" id="PF00137"/>
    </source>
</evidence>
<dbReference type="SUPFAM" id="SSF81333">
    <property type="entry name" value="F1F0 ATP synthase subunit C"/>
    <property type="match status" value="1"/>
</dbReference>
<feature type="compositionally biased region" description="Polar residues" evidence="23">
    <location>
        <begin position="98"/>
        <end position="109"/>
    </location>
</feature>
<dbReference type="CDD" id="cd18182">
    <property type="entry name" value="ATP-synt_Fo_c_ATP5G3"/>
    <property type="match status" value="1"/>
</dbReference>
<evidence type="ECO:0000256" key="23">
    <source>
        <dbReference type="SAM" id="MobiDB-lite"/>
    </source>
</evidence>
<evidence type="ECO:0000256" key="20">
    <source>
        <dbReference type="ARBA" id="ARBA00030961"/>
    </source>
</evidence>
<keyword evidence="11" id="KW-0375">Hydrogen ion transport</keyword>
<keyword evidence="9 24" id="KW-0812">Transmembrane</keyword>
<keyword evidence="12" id="KW-0067">ATP-binding</keyword>
<dbReference type="InterPro" id="IPR020537">
    <property type="entry name" value="ATP_synth_F0_csu_DDCD_BS"/>
</dbReference>
<keyword evidence="18 24" id="KW-0472">Membrane</keyword>
<dbReference type="GO" id="GO:0045259">
    <property type="term" value="C:proton-transporting ATP synthase complex"/>
    <property type="evidence" value="ECO:0007669"/>
    <property type="project" value="UniProtKB-KW"/>
</dbReference>
<evidence type="ECO:0000256" key="21">
    <source>
        <dbReference type="ARBA" id="ARBA00040368"/>
    </source>
</evidence>
<evidence type="ECO:0000313" key="26">
    <source>
        <dbReference type="EMBL" id="KAB9092652.1"/>
    </source>
</evidence>
<dbReference type="GO" id="GO:0033177">
    <property type="term" value="C:proton-transporting two-sector ATPase complex, proton-transporting domain"/>
    <property type="evidence" value="ECO:0007669"/>
    <property type="project" value="InterPro"/>
</dbReference>
<keyword evidence="14 24" id="KW-1133">Transmembrane helix</keyword>
<dbReference type="Pfam" id="PF00137">
    <property type="entry name" value="ATP-synt_C"/>
    <property type="match status" value="1"/>
</dbReference>
<dbReference type="GO" id="GO:0015986">
    <property type="term" value="P:proton motive force-driven ATP synthesis"/>
    <property type="evidence" value="ECO:0007669"/>
    <property type="project" value="InterPro"/>
</dbReference>
<evidence type="ECO:0000256" key="2">
    <source>
        <dbReference type="ARBA" id="ARBA00004225"/>
    </source>
</evidence>
<evidence type="ECO:0000256" key="18">
    <source>
        <dbReference type="ARBA" id="ARBA00023136"/>
    </source>
</evidence>
<evidence type="ECO:0000256" key="14">
    <source>
        <dbReference type="ARBA" id="ARBA00022989"/>
    </source>
</evidence>
<keyword evidence="15" id="KW-0406">Ion transport</keyword>
<dbReference type="InterPro" id="IPR022803">
    <property type="entry name" value="Ribosomal_uL5_dom_sf"/>
</dbReference>
<evidence type="ECO:0000256" key="19">
    <source>
        <dbReference type="ARBA" id="ARBA00023274"/>
    </source>
</evidence>
<dbReference type="Gene3D" id="3.30.1440.10">
    <property type="match status" value="1"/>
</dbReference>
<evidence type="ECO:0000313" key="27">
    <source>
        <dbReference type="Proteomes" id="UP000327013"/>
    </source>
</evidence>
<dbReference type="AlphaFoldDB" id="A0A5N6L5T5"/>
<sequence length="447" mass="50207">MKRGNIACHKSEARFGTLLREGRLASRASRDEAFWRSQVNFGPPNPATDDKALWSKGKRVRCHTPCLPKVPRGRARRSRATTRERIPHRQGDWRRPSRGTSRPTDNTGETWEDNPIGSQRIHIEVVERPPESKRELLHLSPRDTIRYLNRLKESEEAATPPAQPTGSLFFLVYIKCIECPTIRIKEDGSRGEDSRTGLSGRGAAVGIGNVFSSLIHSVARNPSLAKQSFGYAILGFALTEAIALFASMMAFLISSVFRSQLMFPLYFHYEDVSRQDPLLKPNHANVMEVPGSCEIRVVPKAPYNLIIKNGKLAMEIPCGQKLIQTQRGSTGKSFRSNPFLGSNKDKGYVSDLARQSTLRGHGMSNFSVRISTVMSLLDSPVEIRENSIQFSMETEFCEFSPELEDHFEIFEHIRGFNVTIVTSANTQDETLPPWSGFLQKDEGETLI</sequence>
<dbReference type="OrthoDB" id="1908144at2759"/>
<dbReference type="EMBL" id="VIBQ01000155">
    <property type="protein sequence ID" value="KAB9092652.1"/>
    <property type="molecule type" value="Genomic_DNA"/>
</dbReference>
<keyword evidence="13" id="KW-0689">Ribosomal protein</keyword>
<proteinExistence type="inferred from homology"/>
<keyword evidence="16" id="KW-0446">Lipid-binding</keyword>
<keyword evidence="19" id="KW-0687">Ribonucleoprotein</keyword>
<evidence type="ECO:0000256" key="3">
    <source>
        <dbReference type="ARBA" id="ARBA00006704"/>
    </source>
</evidence>
<dbReference type="Proteomes" id="UP000327013">
    <property type="component" value="Unassembled WGS sequence"/>
</dbReference>
<dbReference type="FunFam" id="3.30.1440.10:FF:000003">
    <property type="entry name" value="Ribosomal protein L5"/>
    <property type="match status" value="1"/>
</dbReference>
<feature type="domain" description="V-ATPase proteolipid subunit C-like" evidence="25">
    <location>
        <begin position="196"/>
        <end position="253"/>
    </location>
</feature>
<evidence type="ECO:0000256" key="11">
    <source>
        <dbReference type="ARBA" id="ARBA00022781"/>
    </source>
</evidence>
<dbReference type="GO" id="GO:0015078">
    <property type="term" value="F:proton transmembrane transporter activity"/>
    <property type="evidence" value="ECO:0007669"/>
    <property type="project" value="InterPro"/>
</dbReference>
<reference evidence="26 27" key="1">
    <citation type="submission" date="2019-06" db="EMBL/GenBank/DDBJ databases">
        <title>A chromosomal-level reference genome of Carpinus fangiana (Coryloideae, Betulaceae).</title>
        <authorList>
            <person name="Yang X."/>
            <person name="Wang Z."/>
            <person name="Zhang L."/>
            <person name="Hao G."/>
            <person name="Liu J."/>
            <person name="Yang Y."/>
        </authorList>
    </citation>
    <scope>NUCLEOTIDE SEQUENCE [LARGE SCALE GENOMIC DNA]</scope>
    <source>
        <strain evidence="26">Cfa_2016G</strain>
        <tissue evidence="26">Leaf</tissue>
    </source>
</reference>
<evidence type="ECO:0000256" key="12">
    <source>
        <dbReference type="ARBA" id="ARBA00022840"/>
    </source>
</evidence>
<evidence type="ECO:0000256" key="6">
    <source>
        <dbReference type="ARBA" id="ARBA00019317"/>
    </source>
</evidence>
<dbReference type="GO" id="GO:0008289">
    <property type="term" value="F:lipid binding"/>
    <property type="evidence" value="ECO:0007669"/>
    <property type="project" value="UniProtKB-KW"/>
</dbReference>
<evidence type="ECO:0000256" key="22">
    <source>
        <dbReference type="ARBA" id="ARBA00043226"/>
    </source>
</evidence>
<keyword evidence="27" id="KW-1185">Reference proteome</keyword>
<comment type="similarity">
    <text evidence="3">Belongs to the ATPase C chain family.</text>
</comment>
<feature type="compositionally biased region" description="Basic residues" evidence="23">
    <location>
        <begin position="71"/>
        <end position="80"/>
    </location>
</feature>
<protein>
    <recommendedName>
        <fullName evidence="6">ATP synthase subunit 9, mitochondrial</fullName>
    </recommendedName>
    <alternativeName>
        <fullName evidence="22">60S ribosomal protein L5, mitochondrial</fullName>
    </alternativeName>
    <alternativeName>
        <fullName evidence="21">Large ribosomal subunit protein uL5m</fullName>
    </alternativeName>
    <alternativeName>
        <fullName evidence="20">Lipid-binding protein</fullName>
    </alternativeName>
</protein>